<reference evidence="1" key="1">
    <citation type="submission" date="2023-05" db="EMBL/GenBank/DDBJ databases">
        <authorList>
            <consortium name="ELIXIR-Norway"/>
        </authorList>
    </citation>
    <scope>NUCLEOTIDE SEQUENCE</scope>
</reference>
<organism evidence="1 2">
    <name type="scientific">Rangifer tarandus platyrhynchus</name>
    <name type="common">Svalbard reindeer</name>
    <dbReference type="NCBI Taxonomy" id="3082113"/>
    <lineage>
        <taxon>Eukaryota</taxon>
        <taxon>Metazoa</taxon>
        <taxon>Chordata</taxon>
        <taxon>Craniata</taxon>
        <taxon>Vertebrata</taxon>
        <taxon>Euteleostomi</taxon>
        <taxon>Mammalia</taxon>
        <taxon>Eutheria</taxon>
        <taxon>Laurasiatheria</taxon>
        <taxon>Artiodactyla</taxon>
        <taxon>Ruminantia</taxon>
        <taxon>Pecora</taxon>
        <taxon>Cervidae</taxon>
        <taxon>Odocoileinae</taxon>
        <taxon>Rangifer</taxon>
    </lineage>
</organism>
<name>A0AC59YZC0_RANTA</name>
<proteinExistence type="predicted"/>
<evidence type="ECO:0000313" key="1">
    <source>
        <dbReference type="EMBL" id="CAN0093683.1"/>
    </source>
</evidence>
<sequence length="167" mass="17544">MKVGSRKIPTVRGAEAGVSISPEEPPNPPPLVPGELVPSPPAAVTLSRATSVIHAPLVLRAMLLVDTFVHHRETSAGAGSPPPPLPTQDPAPAPLLCSARPACLCPEPPVPPIALSSSTCLHLWTARLSGASRAALVPWVMCTADSRRQRGFSMSCFQKQGVYILRP</sequence>
<protein>
    <submittedName>
        <fullName evidence="1">Uncharacterized protein</fullName>
    </submittedName>
</protein>
<dbReference type="EMBL" id="OX596105">
    <property type="protein sequence ID" value="CAN0093683.1"/>
    <property type="molecule type" value="Genomic_DNA"/>
</dbReference>
<reference evidence="1" key="2">
    <citation type="submission" date="2025-03" db="EMBL/GenBank/DDBJ databases">
        <authorList>
            <consortium name="ELIXIR-Norway"/>
            <consortium name="Elixir Norway"/>
        </authorList>
    </citation>
    <scope>NUCLEOTIDE SEQUENCE</scope>
</reference>
<accession>A0AC59YZC0</accession>
<gene>
    <name evidence="1" type="ORF">MRATA1EN22A_LOCUS11936</name>
</gene>
<evidence type="ECO:0000313" key="2">
    <source>
        <dbReference type="Proteomes" id="UP001162501"/>
    </source>
</evidence>
<dbReference type="Proteomes" id="UP001162501">
    <property type="component" value="Chromosome 21"/>
</dbReference>